<dbReference type="GO" id="GO:0005524">
    <property type="term" value="F:ATP binding"/>
    <property type="evidence" value="ECO:0007669"/>
    <property type="project" value="UniProtKB-UniRule"/>
</dbReference>
<keyword evidence="3 7" id="KW-0436">Ligase</keyword>
<dbReference type="Pfam" id="PF00795">
    <property type="entry name" value="CN_hydrolase"/>
    <property type="match status" value="1"/>
</dbReference>
<dbReference type="HAMAP" id="MF_02090">
    <property type="entry name" value="NadE_glutamine_dep"/>
    <property type="match status" value="1"/>
</dbReference>
<comment type="caution">
    <text evidence="11">The sequence shown here is derived from an EMBL/GenBank/DDBJ whole genome shotgun (WGS) entry which is preliminary data.</text>
</comment>
<comment type="similarity">
    <text evidence="9">Belongs to the NAD synthetase family.</text>
</comment>
<comment type="function">
    <text evidence="7">Catalyzes the ATP-dependent amidation of deamido-NAD to form NAD. Uses L-glutamine as a nitrogen source.</text>
</comment>
<evidence type="ECO:0000256" key="3">
    <source>
        <dbReference type="ARBA" id="ARBA00022598"/>
    </source>
</evidence>
<dbReference type="Proteomes" id="UP000248132">
    <property type="component" value="Unassembled WGS sequence"/>
</dbReference>
<dbReference type="Gene3D" id="3.60.110.10">
    <property type="entry name" value="Carbon-nitrogen hydrolase"/>
    <property type="match status" value="1"/>
</dbReference>
<dbReference type="EC" id="6.3.5.1" evidence="7 8"/>
<keyword evidence="4 7" id="KW-0547">Nucleotide-binding</keyword>
<accession>A0A318XLP3</accession>
<evidence type="ECO:0000256" key="5">
    <source>
        <dbReference type="ARBA" id="ARBA00022840"/>
    </source>
</evidence>
<evidence type="ECO:0000313" key="11">
    <source>
        <dbReference type="EMBL" id="PYG87328.1"/>
    </source>
</evidence>
<dbReference type="InterPro" id="IPR003694">
    <property type="entry name" value="NAD_synthase"/>
</dbReference>
<feature type="binding site" evidence="7">
    <location>
        <begin position="475"/>
        <end position="478"/>
    </location>
    <ligand>
        <name>deamido-NAD(+)</name>
        <dbReference type="ChEBI" id="CHEBI:58437"/>
        <note>ligand shared between two neighboring subunits</note>
    </ligand>
</feature>
<proteinExistence type="inferred from homology"/>
<feature type="domain" description="CN hydrolase" evidence="10">
    <location>
        <begin position="6"/>
        <end position="271"/>
    </location>
</feature>
<dbReference type="RefSeq" id="WP_110462262.1">
    <property type="nucleotide sequence ID" value="NZ_QKMR01000012.1"/>
</dbReference>
<dbReference type="SUPFAM" id="SSF56317">
    <property type="entry name" value="Carbon-nitrogen hydrolase"/>
    <property type="match status" value="1"/>
</dbReference>
<feature type="binding site" evidence="7">
    <location>
        <position position="198"/>
    </location>
    <ligand>
        <name>L-glutamine</name>
        <dbReference type="ChEBI" id="CHEBI:58359"/>
    </ligand>
</feature>
<dbReference type="InterPro" id="IPR003010">
    <property type="entry name" value="C-N_Hydrolase"/>
</dbReference>
<comment type="catalytic activity">
    <reaction evidence="7 8">
        <text>deamido-NAD(+) + L-glutamine + ATP + H2O = L-glutamate + AMP + diphosphate + NAD(+) + H(+)</text>
        <dbReference type="Rhea" id="RHEA:24384"/>
        <dbReference type="ChEBI" id="CHEBI:15377"/>
        <dbReference type="ChEBI" id="CHEBI:15378"/>
        <dbReference type="ChEBI" id="CHEBI:29985"/>
        <dbReference type="ChEBI" id="CHEBI:30616"/>
        <dbReference type="ChEBI" id="CHEBI:33019"/>
        <dbReference type="ChEBI" id="CHEBI:57540"/>
        <dbReference type="ChEBI" id="CHEBI:58359"/>
        <dbReference type="ChEBI" id="CHEBI:58437"/>
        <dbReference type="ChEBI" id="CHEBI:456215"/>
        <dbReference type="EC" id="6.3.5.1"/>
    </reaction>
</comment>
<dbReference type="CDD" id="cd00553">
    <property type="entry name" value="NAD_synthase"/>
    <property type="match status" value="1"/>
</dbReference>
<evidence type="ECO:0000259" key="10">
    <source>
        <dbReference type="PROSITE" id="PS50263"/>
    </source>
</evidence>
<comment type="similarity">
    <text evidence="2 7 8">In the C-terminal section; belongs to the NAD synthetase family.</text>
</comment>
<dbReference type="Pfam" id="PF02540">
    <property type="entry name" value="NAD_synthase"/>
    <property type="match status" value="1"/>
</dbReference>
<dbReference type="Gene3D" id="1.10.10.1140">
    <property type="entry name" value="Glutamine-dependent NAD+ synthetase, C-terminal domain"/>
    <property type="match status" value="1"/>
</dbReference>
<dbReference type="InterPro" id="IPR014445">
    <property type="entry name" value="Gln-dep_NAD_synthase"/>
</dbReference>
<dbReference type="NCBIfam" id="TIGR00552">
    <property type="entry name" value="nadE"/>
    <property type="match status" value="1"/>
</dbReference>
<protein>
    <recommendedName>
        <fullName evidence="7 8">Glutamine-dependent NAD(+) synthetase</fullName>
        <ecNumber evidence="7 8">6.3.5.1</ecNumber>
    </recommendedName>
    <alternativeName>
        <fullName evidence="7 8">NAD(+) synthase [glutamine-hydrolyzing]</fullName>
    </alternativeName>
</protein>
<dbReference type="GO" id="GO:0004359">
    <property type="term" value="F:glutaminase activity"/>
    <property type="evidence" value="ECO:0007669"/>
    <property type="project" value="InterPro"/>
</dbReference>
<evidence type="ECO:0000313" key="12">
    <source>
        <dbReference type="Proteomes" id="UP000248132"/>
    </source>
</evidence>
<feature type="binding site" evidence="7">
    <location>
        <position position="204"/>
    </location>
    <ligand>
        <name>L-glutamine</name>
        <dbReference type="ChEBI" id="CHEBI:58359"/>
    </ligand>
</feature>
<dbReference type="FunFam" id="3.40.50.620:FF:000155">
    <property type="entry name" value="Glutamine-dependent NAD(+) synthetase"/>
    <property type="match status" value="1"/>
</dbReference>
<feature type="binding site" evidence="7">
    <location>
        <position position="603"/>
    </location>
    <ligand>
        <name>deamido-NAD(+)</name>
        <dbReference type="ChEBI" id="CHEBI:58437"/>
        <note>ligand shared between two neighboring subunits</note>
    </ligand>
</feature>
<dbReference type="NCBIfam" id="NF002730">
    <property type="entry name" value="PRK02628.1"/>
    <property type="match status" value="1"/>
</dbReference>
<dbReference type="PIRSF" id="PIRSF006630">
    <property type="entry name" value="NADS_GAT"/>
    <property type="match status" value="1"/>
</dbReference>
<feature type="binding site" evidence="7">
    <location>
        <begin position="355"/>
        <end position="362"/>
    </location>
    <ligand>
        <name>ATP</name>
        <dbReference type="ChEBI" id="CHEBI:30616"/>
    </ligand>
</feature>
<dbReference type="PROSITE" id="PS50263">
    <property type="entry name" value="CN_HYDROLASE"/>
    <property type="match status" value="1"/>
</dbReference>
<sequence>MNFGFIRVAAAIPRLKVANCQYNTAEIIETAKQAHLQGAQIVAFPELAITSYTCGDLFLQRALQNEALIGLKTILEQTRTLECIIIAGMPLLINSRLYNCAAVIKAGIILGVVPKSFIPNYSEFYEARWFCSGIDKQNETIKILGQTVPFGTDLLFEAENISGLCFGIEICEDLWTAIPPSSYQALNGATLLFNLSASNEIVGKHEYRESMIRMQSAKCAAAYVYTSSGANESTTDLVFGGHALICEYGSLLVESERFSFGEQLIACDVDIERMVSERLKNSSFTQRTTDCKFRKVAFILEEPKTDRIQRHIDAHPFVPSDLSVRNKRCNEIFSIQTSGLGKRLKHTGIEKCVIGISGGLDSTLALLVIAKTYDRLGLDRKNIHAITMPGFGTSDNTLNNSLELMRLMEVTTYQIDIKEACMKHFEDIGHDPSVYDVTYENVQARERTQILMDIANKIGGLVIGTGDLSELALGWCTYNGDHMSMYAVNSGVPKTLVKYLVQWAADYVFQDETSKVLLSILDTPISPELLPTDDAGQIRQKTEDIVGPYELHDFFLYHFVRYGAQPSKISAMAKQAFEGKYSGEAVESWLKAFLRRFFSQQFKRSCLPDGPKVGSISLSPRGDWRMPSDGDVSAWLNI</sequence>
<feature type="binding site" evidence="7">
    <location>
        <position position="470"/>
    </location>
    <ligand>
        <name>deamido-NAD(+)</name>
        <dbReference type="ChEBI" id="CHEBI:58437"/>
        <note>ligand shared between two neighboring subunits</note>
    </ligand>
</feature>
<dbReference type="PANTHER" id="PTHR23090">
    <property type="entry name" value="NH 3 /GLUTAMINE-DEPENDENT NAD + SYNTHETASE"/>
    <property type="match status" value="1"/>
</dbReference>
<evidence type="ECO:0000256" key="1">
    <source>
        <dbReference type="ARBA" id="ARBA00005188"/>
    </source>
</evidence>
<dbReference type="AlphaFoldDB" id="A0A318XLP3"/>
<organism evidence="11 12">
    <name type="scientific">Ruminiclostridium sufflavum DSM 19573</name>
    <dbReference type="NCBI Taxonomy" id="1121337"/>
    <lineage>
        <taxon>Bacteria</taxon>
        <taxon>Bacillati</taxon>
        <taxon>Bacillota</taxon>
        <taxon>Clostridia</taxon>
        <taxon>Eubacteriales</taxon>
        <taxon>Oscillospiraceae</taxon>
        <taxon>Ruminiclostridium</taxon>
    </lineage>
</organism>
<dbReference type="GO" id="GO:0008795">
    <property type="term" value="F:NAD+ synthase activity"/>
    <property type="evidence" value="ECO:0007669"/>
    <property type="project" value="UniProtKB-UniRule"/>
</dbReference>
<dbReference type="OrthoDB" id="9803818at2"/>
<gene>
    <name evidence="7" type="primary">nadE</name>
    <name evidence="11" type="ORF">LY28_02236</name>
</gene>
<dbReference type="SUPFAM" id="SSF52402">
    <property type="entry name" value="Adenine nucleotide alpha hydrolases-like"/>
    <property type="match status" value="1"/>
</dbReference>
<feature type="binding site" evidence="7">
    <location>
        <position position="121"/>
    </location>
    <ligand>
        <name>L-glutamine</name>
        <dbReference type="ChEBI" id="CHEBI:58359"/>
    </ligand>
</feature>
<dbReference type="GO" id="GO:0005737">
    <property type="term" value="C:cytoplasm"/>
    <property type="evidence" value="ECO:0007669"/>
    <property type="project" value="InterPro"/>
</dbReference>
<dbReference type="GO" id="GO:0003952">
    <property type="term" value="F:NAD+ synthase (glutamine-hydrolyzing) activity"/>
    <property type="evidence" value="ECO:0007669"/>
    <property type="project" value="UniProtKB-UniRule"/>
</dbReference>
<dbReference type="UniPathway" id="UPA00253">
    <property type="reaction ID" value="UER00334"/>
</dbReference>
<name>A0A318XLP3_9FIRM</name>
<reference evidence="11 12" key="1">
    <citation type="submission" date="2018-06" db="EMBL/GenBank/DDBJ databases">
        <title>Genomic Encyclopedia of Type Strains, Phase I: the one thousand microbial genomes (KMG-I) project.</title>
        <authorList>
            <person name="Kyrpides N."/>
        </authorList>
    </citation>
    <scope>NUCLEOTIDE SEQUENCE [LARGE SCALE GENOMIC DNA]</scope>
    <source>
        <strain evidence="11 12">DSM 19573</strain>
    </source>
</reference>
<evidence type="ECO:0000256" key="7">
    <source>
        <dbReference type="HAMAP-Rule" id="MF_02090"/>
    </source>
</evidence>
<keyword evidence="6 7" id="KW-0520">NAD</keyword>
<dbReference type="EMBL" id="QKMR01000012">
    <property type="protein sequence ID" value="PYG87328.1"/>
    <property type="molecule type" value="Genomic_DNA"/>
</dbReference>
<evidence type="ECO:0000256" key="9">
    <source>
        <dbReference type="RuleBase" id="RU003811"/>
    </source>
</evidence>
<dbReference type="CDD" id="cd07570">
    <property type="entry name" value="GAT_Gln-NAD-synth"/>
    <property type="match status" value="1"/>
</dbReference>
<evidence type="ECO:0000256" key="2">
    <source>
        <dbReference type="ARBA" id="ARBA00007145"/>
    </source>
</evidence>
<dbReference type="InterPro" id="IPR041856">
    <property type="entry name" value="NAD+_synth_C"/>
</dbReference>
<comment type="pathway">
    <text evidence="1 7 8">Cofactor biosynthesis; NAD(+) biosynthesis; NAD(+) from deamido-NAD(+) (L-Gln route): step 1/1.</text>
</comment>
<evidence type="ECO:0000256" key="8">
    <source>
        <dbReference type="PIRNR" id="PIRNR006630"/>
    </source>
</evidence>
<feature type="binding site" evidence="7">
    <location>
        <position position="441"/>
    </location>
    <ligand>
        <name>deamido-NAD(+)</name>
        <dbReference type="ChEBI" id="CHEBI:58437"/>
        <note>ligand shared between two neighboring subunits</note>
    </ligand>
</feature>
<feature type="active site" description="For glutaminase activity" evidence="7">
    <location>
        <position position="115"/>
    </location>
</feature>
<keyword evidence="12" id="KW-1185">Reference proteome</keyword>
<dbReference type="GO" id="GO:0009435">
    <property type="term" value="P:NAD+ biosynthetic process"/>
    <property type="evidence" value="ECO:0007669"/>
    <property type="project" value="UniProtKB-UniRule"/>
</dbReference>
<feature type="active site" description="Nucleophile; for glutaminase activity" evidence="7">
    <location>
        <position position="171"/>
    </location>
</feature>
<feature type="binding site" evidence="7">
    <location>
        <position position="465"/>
    </location>
    <ligand>
        <name>ATP</name>
        <dbReference type="ChEBI" id="CHEBI:30616"/>
    </ligand>
</feature>
<evidence type="ECO:0000256" key="6">
    <source>
        <dbReference type="ARBA" id="ARBA00023027"/>
    </source>
</evidence>
<evidence type="ECO:0000256" key="4">
    <source>
        <dbReference type="ARBA" id="ARBA00022741"/>
    </source>
</evidence>
<dbReference type="Gene3D" id="3.40.50.620">
    <property type="entry name" value="HUPs"/>
    <property type="match status" value="1"/>
</dbReference>
<dbReference type="PANTHER" id="PTHR23090:SF9">
    <property type="entry name" value="GLUTAMINE-DEPENDENT NAD(+) SYNTHETASE"/>
    <property type="match status" value="1"/>
</dbReference>
<dbReference type="InterPro" id="IPR036526">
    <property type="entry name" value="C-N_Hydrolase_sf"/>
</dbReference>
<dbReference type="InterPro" id="IPR014729">
    <property type="entry name" value="Rossmann-like_a/b/a_fold"/>
</dbReference>
<feature type="active site" description="Proton acceptor; for glutaminase activity" evidence="7">
    <location>
        <position position="46"/>
    </location>
</feature>
<dbReference type="InterPro" id="IPR022310">
    <property type="entry name" value="NAD/GMP_synthase"/>
</dbReference>
<keyword evidence="5 7" id="KW-0067">ATP-binding</keyword>